<dbReference type="Proteomes" id="UP001152178">
    <property type="component" value="Unassembled WGS sequence"/>
</dbReference>
<dbReference type="InterPro" id="IPR011766">
    <property type="entry name" value="TPP_enzyme_TPP-bd"/>
</dbReference>
<evidence type="ECO:0000313" key="8">
    <source>
        <dbReference type="Proteomes" id="UP001152178"/>
    </source>
</evidence>
<dbReference type="InterPro" id="IPR045229">
    <property type="entry name" value="TPP_enz"/>
</dbReference>
<proteinExistence type="inferred from homology"/>
<feature type="domain" description="Thiamine pyrophosphate enzyme TPP-binding" evidence="5">
    <location>
        <begin position="449"/>
        <end position="598"/>
    </location>
</feature>
<organism evidence="7 8">
    <name type="scientific">Mesorhizobium qingshengii</name>
    <dbReference type="NCBI Taxonomy" id="1165689"/>
    <lineage>
        <taxon>Bacteria</taxon>
        <taxon>Pseudomonadati</taxon>
        <taxon>Pseudomonadota</taxon>
        <taxon>Alphaproteobacteria</taxon>
        <taxon>Hyphomicrobiales</taxon>
        <taxon>Phyllobacteriaceae</taxon>
        <taxon>Mesorhizobium</taxon>
    </lineage>
</organism>
<dbReference type="InterPro" id="IPR029061">
    <property type="entry name" value="THDP-binding"/>
</dbReference>
<dbReference type="InterPro" id="IPR012000">
    <property type="entry name" value="Thiamin_PyroP_enz_cen_dom"/>
</dbReference>
<evidence type="ECO:0000259" key="5">
    <source>
        <dbReference type="Pfam" id="PF02775"/>
    </source>
</evidence>
<accession>A0ABT4QWP1</accession>
<evidence type="ECO:0000256" key="1">
    <source>
        <dbReference type="ARBA" id="ARBA00007812"/>
    </source>
</evidence>
<dbReference type="Gene3D" id="3.40.50.970">
    <property type="match status" value="2"/>
</dbReference>
<dbReference type="CDD" id="cd07035">
    <property type="entry name" value="TPP_PYR_POX_like"/>
    <property type="match status" value="1"/>
</dbReference>
<keyword evidence="2 3" id="KW-0786">Thiamine pyrophosphate</keyword>
<comment type="caution">
    <text evidence="7">The sequence shown here is derived from an EMBL/GenBank/DDBJ whole genome shotgun (WGS) entry which is preliminary data.</text>
</comment>
<dbReference type="SUPFAM" id="SSF52518">
    <property type="entry name" value="Thiamin diphosphate-binding fold (THDP-binding)"/>
    <property type="match status" value="2"/>
</dbReference>
<dbReference type="InterPro" id="IPR029035">
    <property type="entry name" value="DHS-like_NAD/FAD-binding_dom"/>
</dbReference>
<dbReference type="PANTHER" id="PTHR18968">
    <property type="entry name" value="THIAMINE PYROPHOSPHATE ENZYMES"/>
    <property type="match status" value="1"/>
</dbReference>
<dbReference type="CDD" id="cd00568">
    <property type="entry name" value="TPP_enzymes"/>
    <property type="match status" value="1"/>
</dbReference>
<evidence type="ECO:0000256" key="2">
    <source>
        <dbReference type="ARBA" id="ARBA00023052"/>
    </source>
</evidence>
<dbReference type="InterPro" id="IPR012001">
    <property type="entry name" value="Thiamin_PyroP_enz_TPP-bd_dom"/>
</dbReference>
<dbReference type="Gene3D" id="3.40.50.1220">
    <property type="entry name" value="TPP-binding domain"/>
    <property type="match status" value="1"/>
</dbReference>
<dbReference type="RefSeq" id="WP_269906196.1">
    <property type="nucleotide sequence ID" value="NZ_JAPFQA010000006.1"/>
</dbReference>
<gene>
    <name evidence="7" type="ORF">OOJ09_16545</name>
</gene>
<dbReference type="SUPFAM" id="SSF52467">
    <property type="entry name" value="DHS-like NAD/FAD-binding domain"/>
    <property type="match status" value="1"/>
</dbReference>
<dbReference type="EMBL" id="JAPFQA010000006">
    <property type="protein sequence ID" value="MCZ8545803.1"/>
    <property type="molecule type" value="Genomic_DNA"/>
</dbReference>
<comment type="similarity">
    <text evidence="1 3">Belongs to the TPP enzyme family.</text>
</comment>
<feature type="domain" description="Thiamine pyrophosphate enzyme central" evidence="4">
    <location>
        <begin position="242"/>
        <end position="374"/>
    </location>
</feature>
<dbReference type="Pfam" id="PF02776">
    <property type="entry name" value="TPP_enzyme_N"/>
    <property type="match status" value="1"/>
</dbReference>
<dbReference type="PANTHER" id="PTHR18968:SF9">
    <property type="entry name" value="3D-(3,5_4)-TRIHYDROXYCYCLOHEXANE-1,2-DIONE HYDROLASE"/>
    <property type="match status" value="1"/>
</dbReference>
<reference evidence="7" key="1">
    <citation type="submission" date="2022-11" db="EMBL/GenBank/DDBJ databases">
        <authorList>
            <person name="Coimbra C."/>
        </authorList>
    </citation>
    <scope>NUCLEOTIDE SEQUENCE</scope>
    <source>
        <strain evidence="7">Jales19</strain>
    </source>
</reference>
<keyword evidence="8" id="KW-1185">Reference proteome</keyword>
<feature type="domain" description="Thiamine pyrophosphate enzyme N-terminal TPP-binding" evidence="6">
    <location>
        <begin position="45"/>
        <end position="163"/>
    </location>
</feature>
<evidence type="ECO:0000259" key="4">
    <source>
        <dbReference type="Pfam" id="PF00205"/>
    </source>
</evidence>
<name>A0ABT4QWP1_9HYPH</name>
<sequence length="634" mass="67226">MAVLQTEANSGSDISAARLAGRIAATGGFEQALAAGLFSTPHRITLSEALVLGLLKQGVSKYFAIFGHGSTALAETLRVYEIHGLVSVWQCRNEVEMAHAATVLRWAYGEPSAVVTSIGPGALQAMAGSLAAASNGIGVYHLYGDETTHGEGYNMQQVPKQEQMLYGRITALMGRSYVLHTPDALRDALRRGAATVFHDFKAGPFYLLLPINTQPKEVDIRIETLPAVTPITPSAPAAAASLDRAAELIRATARIVVKAGGGSRGHAEAVRRFAEASGAAVVLSPGSTGVVPDDHPQNMHVGGSKGSISGNWAMEHAELLVVVGSRGVCQSDCSGIGYPRVTNVINVNADLDDVQHYNNTTALHGDIGAILAALTARLDSAGLLVDHARQAWLADCLAEKRRWGAFKRVRYEAAPIIDAVWGRPVLTQPRAIKVVADFCKANGALKLFDAGDVQANGFQVVEDERPEDTITESGASYMGFAVSGLLAAAVADKPRYTVAFTGDGSFMMNPQILVDGVEHGLHATIVLFDNRRMAAITSLQLAQYGREFRTNDSVAVDYVRFAGAIEGVLALDGGNSPDSLLDALRRAHAYRGLSVVHVPVYFGDDPVASLGAHGSWNVGNWVADVEEAYRVATI</sequence>
<protein>
    <submittedName>
        <fullName evidence="7">Thiamine pyrophosphate-dependent enzyme</fullName>
    </submittedName>
</protein>
<evidence type="ECO:0000313" key="7">
    <source>
        <dbReference type="EMBL" id="MCZ8545803.1"/>
    </source>
</evidence>
<dbReference type="Pfam" id="PF00205">
    <property type="entry name" value="TPP_enzyme_M"/>
    <property type="match status" value="1"/>
</dbReference>
<evidence type="ECO:0000259" key="6">
    <source>
        <dbReference type="Pfam" id="PF02776"/>
    </source>
</evidence>
<evidence type="ECO:0000256" key="3">
    <source>
        <dbReference type="RuleBase" id="RU362132"/>
    </source>
</evidence>
<dbReference type="Pfam" id="PF02775">
    <property type="entry name" value="TPP_enzyme_C"/>
    <property type="match status" value="1"/>
</dbReference>